<proteinExistence type="predicted"/>
<comment type="caution">
    <text evidence="2">The sequence shown here is derived from an EMBL/GenBank/DDBJ whole genome shotgun (WGS) entry which is preliminary data.</text>
</comment>
<dbReference type="InterPro" id="IPR056085">
    <property type="entry name" value="DUF7668"/>
</dbReference>
<organism evidence="2 4">
    <name type="scientific">Shewanella fidelis</name>
    <dbReference type="NCBI Taxonomy" id="173509"/>
    <lineage>
        <taxon>Bacteria</taxon>
        <taxon>Pseudomonadati</taxon>
        <taxon>Pseudomonadota</taxon>
        <taxon>Gammaproteobacteria</taxon>
        <taxon>Alteromonadales</taxon>
        <taxon>Shewanellaceae</taxon>
        <taxon>Shewanella</taxon>
    </lineage>
</organism>
<evidence type="ECO:0000313" key="2">
    <source>
        <dbReference type="EMBL" id="MDR8523396.1"/>
    </source>
</evidence>
<reference evidence="3 5" key="1">
    <citation type="journal article" date="2022" name="bioRxiv">
        <title>Prophages regulate Shewanella fidelis 3313 motility and biofilm formation: implications for gut colonization dynamics in Ciona robusta.</title>
        <authorList>
            <person name="Natarajan O."/>
            <person name="Gibboney S.L."/>
            <person name="Young M.N."/>
            <person name="Lim S.J."/>
            <person name="Pluta N."/>
            <person name="Atkinson C.G."/>
            <person name="Leigh B.A."/>
            <person name="Liberti A."/>
            <person name="Kees E.D."/>
            <person name="Breitbart M."/>
            <person name="Gralnick J.A."/>
            <person name="Dishaw L.J."/>
        </authorList>
    </citation>
    <scope>NUCLEOTIDE SEQUENCE [LARGE SCALE GENOMIC DNA]</scope>
    <source>
        <strain evidence="3 5">JG4066</strain>
    </source>
</reference>
<evidence type="ECO:0000313" key="5">
    <source>
        <dbReference type="Proteomes" id="UP001271263"/>
    </source>
</evidence>
<accession>A0AAW8NL41</accession>
<feature type="domain" description="DUF7668" evidence="1">
    <location>
        <begin position="24"/>
        <end position="126"/>
    </location>
</feature>
<dbReference type="EMBL" id="JAPMLD010000003">
    <property type="protein sequence ID" value="MDW4824537.1"/>
    <property type="molecule type" value="Genomic_DNA"/>
</dbReference>
<name>A0AAW8NL41_9GAMM</name>
<evidence type="ECO:0000313" key="3">
    <source>
        <dbReference type="EMBL" id="MDW4824537.1"/>
    </source>
</evidence>
<keyword evidence="5" id="KW-1185">Reference proteome</keyword>
<dbReference type="EMBL" id="JAPMLE010000001">
    <property type="protein sequence ID" value="MDR8523396.1"/>
    <property type="molecule type" value="Genomic_DNA"/>
</dbReference>
<dbReference type="RefSeq" id="WP_310654380.1">
    <property type="nucleotide sequence ID" value="NZ_JAPMLA010000009.1"/>
</dbReference>
<dbReference type="Pfam" id="PF24705">
    <property type="entry name" value="DUF7668"/>
    <property type="match status" value="1"/>
</dbReference>
<gene>
    <name evidence="2" type="ORF">OS133_06800</name>
    <name evidence="3" type="ORF">OS134_10760</name>
</gene>
<dbReference type="AlphaFoldDB" id="A0AAW8NL41"/>
<reference evidence="2" key="2">
    <citation type="submission" date="2022-11" db="EMBL/GenBank/DDBJ databases">
        <title>Prophages regulate Shewanella fidelis motility and biofilm formation: implications for gut colonization dynamics in Ciona robusta.</title>
        <authorList>
            <person name="Natarajan O."/>
            <person name="Gibboney S.L."/>
            <person name="Young M.N."/>
            <person name="Lim S.J."/>
            <person name="Pluta N."/>
            <person name="Atkinson C.G.F."/>
            <person name="Leigh B.A."/>
            <person name="Liberti A."/>
            <person name="Kees E."/>
            <person name="Breitbart M."/>
            <person name="Gralnick J."/>
            <person name="Dishaw L.J."/>
        </authorList>
    </citation>
    <scope>NUCLEOTIDE SEQUENCE</scope>
    <source>
        <strain evidence="2">3313</strain>
    </source>
</reference>
<protein>
    <recommendedName>
        <fullName evidence="1">DUF7668 domain-containing protein</fullName>
    </recommendedName>
</protein>
<dbReference type="Proteomes" id="UP001271263">
    <property type="component" value="Unassembled WGS sequence"/>
</dbReference>
<dbReference type="Proteomes" id="UP001259340">
    <property type="component" value="Unassembled WGS sequence"/>
</dbReference>
<sequence length="126" mass="14642">MIEVKSNDKESELKDYCQQWLGFLASGDFEAANRLVDSKNCYGLSWGEKEIAEVILDYYGEPTEIEIHNYDITECEPNYLVRNDRGLLYDFNLPINGELTDLTVQFEFNPKSKDLFEVVIHDIHVL</sequence>
<evidence type="ECO:0000313" key="4">
    <source>
        <dbReference type="Proteomes" id="UP001259340"/>
    </source>
</evidence>
<evidence type="ECO:0000259" key="1">
    <source>
        <dbReference type="Pfam" id="PF24705"/>
    </source>
</evidence>